<dbReference type="GO" id="GO:0003700">
    <property type="term" value="F:DNA-binding transcription factor activity"/>
    <property type="evidence" value="ECO:0007669"/>
    <property type="project" value="TreeGrafter"/>
</dbReference>
<dbReference type="EMBL" id="CP027792">
    <property type="protein sequence ID" value="AVP56321.1"/>
    <property type="molecule type" value="Genomic_DNA"/>
</dbReference>
<dbReference type="GO" id="GO:0005829">
    <property type="term" value="C:cytosol"/>
    <property type="evidence" value="ECO:0007669"/>
    <property type="project" value="TreeGrafter"/>
</dbReference>
<reference evidence="3" key="1">
    <citation type="submission" date="2018-03" db="EMBL/GenBank/DDBJ databases">
        <title>Genome sequencing of Melaminivora sp. strain SC2-7.</title>
        <authorList>
            <person name="Kim S.-J."/>
            <person name="Heo J."/>
            <person name="Ahn J.-H."/>
            <person name="Kwon S.-W."/>
        </authorList>
    </citation>
    <scope>NUCLEOTIDE SEQUENCE [LARGE SCALE GENOMIC DNA]</scope>
    <source>
        <strain evidence="3">SC2-7</strain>
    </source>
</reference>
<dbReference type="InterPro" id="IPR050397">
    <property type="entry name" value="Env_Response_Regulators"/>
</dbReference>
<dbReference type="SMART" id="SM00100">
    <property type="entry name" value="cNMP"/>
    <property type="match status" value="1"/>
</dbReference>
<dbReference type="InterPro" id="IPR000595">
    <property type="entry name" value="cNMP-bd_dom"/>
</dbReference>
<dbReference type="Proteomes" id="UP000241829">
    <property type="component" value="Chromosome"/>
</dbReference>
<dbReference type="AlphaFoldDB" id="A0A2P1NGY1"/>
<name>A0A2P1NGY1_9BURK</name>
<evidence type="ECO:0000313" key="2">
    <source>
        <dbReference type="EMBL" id="AVP56321.1"/>
    </source>
</evidence>
<dbReference type="Gene3D" id="2.60.120.10">
    <property type="entry name" value="Jelly Rolls"/>
    <property type="match status" value="1"/>
</dbReference>
<dbReference type="PANTHER" id="PTHR24567:SF74">
    <property type="entry name" value="HTH-TYPE TRANSCRIPTIONAL REGULATOR ARCR"/>
    <property type="match status" value="1"/>
</dbReference>
<dbReference type="OrthoDB" id="8900094at2"/>
<evidence type="ECO:0000259" key="1">
    <source>
        <dbReference type="PROSITE" id="PS50042"/>
    </source>
</evidence>
<dbReference type="InterPro" id="IPR014710">
    <property type="entry name" value="RmlC-like_jellyroll"/>
</dbReference>
<dbReference type="InterPro" id="IPR018490">
    <property type="entry name" value="cNMP-bd_dom_sf"/>
</dbReference>
<dbReference type="PANTHER" id="PTHR24567">
    <property type="entry name" value="CRP FAMILY TRANSCRIPTIONAL REGULATORY PROTEIN"/>
    <property type="match status" value="1"/>
</dbReference>
<dbReference type="RefSeq" id="WP_106844882.1">
    <property type="nucleotide sequence ID" value="NZ_CP027792.1"/>
</dbReference>
<dbReference type="SUPFAM" id="SSF51206">
    <property type="entry name" value="cAMP-binding domain-like"/>
    <property type="match status" value="1"/>
</dbReference>
<evidence type="ECO:0000313" key="3">
    <source>
        <dbReference type="Proteomes" id="UP000241829"/>
    </source>
</evidence>
<organism evidence="2 3">
    <name type="scientific">Pulveribacter suum</name>
    <dbReference type="NCBI Taxonomy" id="2116657"/>
    <lineage>
        <taxon>Bacteria</taxon>
        <taxon>Pseudomonadati</taxon>
        <taxon>Pseudomonadota</taxon>
        <taxon>Betaproteobacteria</taxon>
        <taxon>Burkholderiales</taxon>
        <taxon>Comamonadaceae</taxon>
        <taxon>Pulveribacter</taxon>
    </lineage>
</organism>
<accession>A0A2P1NGY1</accession>
<dbReference type="Pfam" id="PF00027">
    <property type="entry name" value="cNMP_binding"/>
    <property type="match status" value="1"/>
</dbReference>
<dbReference type="CDD" id="cd00038">
    <property type="entry name" value="CAP_ED"/>
    <property type="match status" value="1"/>
</dbReference>
<sequence>MNALPTATHTPKADLRGLIDAITHAAAEDSMNNLLTTEQWDLLAAYLLPVHLAAGQVLFSQGSNDRTLYLVESGSLSVHFEDDKQRLRLAIVGPGSLVGEGAFFSHRPRSATVQAGAASKLWSLPALRHAELGNRQPAVALQLAMAAGAVLAKRLGSRRRRIAST</sequence>
<proteinExistence type="predicted"/>
<gene>
    <name evidence="2" type="ORF">C7H73_00660</name>
</gene>
<keyword evidence="3" id="KW-1185">Reference proteome</keyword>
<feature type="domain" description="Cyclic nucleotide-binding" evidence="1">
    <location>
        <begin position="31"/>
        <end position="124"/>
    </location>
</feature>
<dbReference type="KEGG" id="melm:C7H73_00660"/>
<protein>
    <submittedName>
        <fullName evidence="2">Crp/Fnr family transcriptional regulator</fullName>
    </submittedName>
</protein>
<dbReference type="PROSITE" id="PS50042">
    <property type="entry name" value="CNMP_BINDING_3"/>
    <property type="match status" value="1"/>
</dbReference>